<dbReference type="Proteomes" id="UP000225740">
    <property type="component" value="Unassembled WGS sequence"/>
</dbReference>
<dbReference type="InterPro" id="IPR005533">
    <property type="entry name" value="AMOP_dom"/>
</dbReference>
<dbReference type="PROSITE" id="PS50856">
    <property type="entry name" value="AMOP"/>
    <property type="match status" value="1"/>
</dbReference>
<feature type="domain" description="AMOP" evidence="2">
    <location>
        <begin position="324"/>
        <end position="439"/>
    </location>
</feature>
<dbReference type="EMBL" id="NIZW01000062">
    <property type="protein sequence ID" value="PHQ31368.1"/>
    <property type="molecule type" value="Genomic_DNA"/>
</dbReference>
<protein>
    <recommendedName>
        <fullName evidence="2">AMOP domain-containing protein</fullName>
    </recommendedName>
</protein>
<feature type="compositionally biased region" description="Polar residues" evidence="1">
    <location>
        <begin position="49"/>
        <end position="65"/>
    </location>
</feature>
<dbReference type="SMART" id="SM00723">
    <property type="entry name" value="AMOP"/>
    <property type="match status" value="1"/>
</dbReference>
<dbReference type="Gene3D" id="2.180.10.10">
    <property type="entry name" value="RHS repeat-associated core"/>
    <property type="match status" value="1"/>
</dbReference>
<dbReference type="Pfam" id="PF03782">
    <property type="entry name" value="AMOP"/>
    <property type="match status" value="1"/>
</dbReference>
<evidence type="ECO:0000259" key="2">
    <source>
        <dbReference type="PROSITE" id="PS50856"/>
    </source>
</evidence>
<feature type="region of interest" description="Disordered" evidence="1">
    <location>
        <begin position="38"/>
        <end position="65"/>
    </location>
</feature>
<dbReference type="NCBIfam" id="TIGR03696">
    <property type="entry name" value="Rhs_assc_core"/>
    <property type="match status" value="1"/>
</dbReference>
<evidence type="ECO:0000256" key="1">
    <source>
        <dbReference type="SAM" id="MobiDB-lite"/>
    </source>
</evidence>
<keyword evidence="4" id="KW-1185">Reference proteome</keyword>
<name>A0A2G1VX57_9BACT</name>
<feature type="non-terminal residue" evidence="3">
    <location>
        <position position="439"/>
    </location>
</feature>
<comment type="caution">
    <text evidence="3">The sequence shown here is derived from an EMBL/GenBank/DDBJ whole genome shotgun (WGS) entry which is preliminary data.</text>
</comment>
<proteinExistence type="predicted"/>
<organism evidence="3 4">
    <name type="scientific">Rhodopirellula bahusiensis</name>
    <dbReference type="NCBI Taxonomy" id="2014065"/>
    <lineage>
        <taxon>Bacteria</taxon>
        <taxon>Pseudomonadati</taxon>
        <taxon>Planctomycetota</taxon>
        <taxon>Planctomycetia</taxon>
        <taxon>Pirellulales</taxon>
        <taxon>Pirellulaceae</taxon>
        <taxon>Rhodopirellula</taxon>
    </lineage>
</organism>
<dbReference type="PANTHER" id="PTHR32305:SF15">
    <property type="entry name" value="PROTEIN RHSA-RELATED"/>
    <property type="match status" value="1"/>
</dbReference>
<gene>
    <name evidence="3" type="ORF">CEE69_31480</name>
</gene>
<dbReference type="AlphaFoldDB" id="A0A2G1VX57"/>
<dbReference type="InterPro" id="IPR050708">
    <property type="entry name" value="T6SS_VgrG/RHS"/>
</dbReference>
<dbReference type="GeneID" id="90612304"/>
<dbReference type="InterPro" id="IPR022385">
    <property type="entry name" value="Rhs_assc_core"/>
</dbReference>
<feature type="non-terminal residue" evidence="3">
    <location>
        <position position="1"/>
    </location>
</feature>
<sequence>DATGNWKEFRQDENGDGTWDFNQTRTANAVNEITDISNTPSDIWATPSYDKNGNTTTNPRPDLGTNATMTATFDAWNRMTKLVDDSNSNILLENQYDGRNFRIVAKEYTSGTLDQTRQYYFTEDWQCVEEHVDTTSMPRRHYVWGMRYIDDLVLRDRDITPSGGLMSERLYYLPDANWNTTAVVSDSGSVQERYEYDPYGNLRVFAADYTPRSSSNYAVHYTYTSRECAPAAGLYYFRNRWYDALLGRFSSRDPIGYVDGLSLYRIYIALSRVDPTGMQYMIPGDMLGGSGLSDSEADAMLEGQQVTSPLGQAQKVINSLIDRIKEWPENRAKAWCKKWHEKQKSDDWLDKLPSCPCSQNEIESGSDFYESPPDKATHDGCDVCFRSNASGITAPAQQCCYDAEGLITSGSGAGTADHTNSQKNVIGHFIDDVMPFLIC</sequence>
<evidence type="ECO:0000313" key="4">
    <source>
        <dbReference type="Proteomes" id="UP000225740"/>
    </source>
</evidence>
<evidence type="ECO:0000313" key="3">
    <source>
        <dbReference type="EMBL" id="PHQ31368.1"/>
    </source>
</evidence>
<reference evidence="3 4" key="1">
    <citation type="submission" date="2017-06" db="EMBL/GenBank/DDBJ databases">
        <title>Description of Rhodopirellula bahusiensis sp. nov.</title>
        <authorList>
            <person name="Kizina J."/>
            <person name="Harder J."/>
        </authorList>
    </citation>
    <scope>NUCLEOTIDE SEQUENCE [LARGE SCALE GENOMIC DNA]</scope>
    <source>
        <strain evidence="3 4">SWK21</strain>
    </source>
</reference>
<dbReference type="RefSeq" id="WP_199170007.1">
    <property type="nucleotide sequence ID" value="NZ_NIZW01000062.1"/>
</dbReference>
<dbReference type="PANTHER" id="PTHR32305">
    <property type="match status" value="1"/>
</dbReference>
<accession>A0A2G1VX57</accession>